<proteinExistence type="predicted"/>
<keyword evidence="2" id="KW-0805">Transcription regulation</keyword>
<keyword evidence="1" id="KW-0678">Repressor</keyword>
<evidence type="ECO:0000256" key="1">
    <source>
        <dbReference type="ARBA" id="ARBA00022491"/>
    </source>
</evidence>
<keyword evidence="4" id="KW-0804">Transcription</keyword>
<dbReference type="InterPro" id="IPR000551">
    <property type="entry name" value="MerR-type_HTH_dom"/>
</dbReference>
<dbReference type="EMBL" id="FMJE01000006">
    <property type="protein sequence ID" value="SCM83067.1"/>
    <property type="molecule type" value="Genomic_DNA"/>
</dbReference>
<dbReference type="PANTHER" id="PTHR30204">
    <property type="entry name" value="REDOX-CYCLING DRUG-SENSING TRANSCRIPTIONAL ACTIVATOR SOXR"/>
    <property type="match status" value="1"/>
</dbReference>
<organism evidence="6">
    <name type="scientific">uncultured Sporomusa sp</name>
    <dbReference type="NCBI Taxonomy" id="307249"/>
    <lineage>
        <taxon>Bacteria</taxon>
        <taxon>Bacillati</taxon>
        <taxon>Bacillota</taxon>
        <taxon>Negativicutes</taxon>
        <taxon>Selenomonadales</taxon>
        <taxon>Sporomusaceae</taxon>
        <taxon>Sporomusa</taxon>
        <taxon>environmental samples</taxon>
    </lineage>
</organism>
<dbReference type="CDD" id="cd00592">
    <property type="entry name" value="HTH_MerR-like"/>
    <property type="match status" value="1"/>
</dbReference>
<gene>
    <name evidence="6" type="ORF">KL86SPO_60029</name>
</gene>
<accession>A0A212M027</accession>
<evidence type="ECO:0000256" key="2">
    <source>
        <dbReference type="ARBA" id="ARBA00023015"/>
    </source>
</evidence>
<dbReference type="SUPFAM" id="SSF46955">
    <property type="entry name" value="Putative DNA-binding domain"/>
    <property type="match status" value="1"/>
</dbReference>
<evidence type="ECO:0000259" key="5">
    <source>
        <dbReference type="PROSITE" id="PS50937"/>
    </source>
</evidence>
<dbReference type="PANTHER" id="PTHR30204:SF69">
    <property type="entry name" value="MERR-FAMILY TRANSCRIPTIONAL REGULATOR"/>
    <property type="match status" value="1"/>
</dbReference>
<dbReference type="InterPro" id="IPR009061">
    <property type="entry name" value="DNA-bd_dom_put_sf"/>
</dbReference>
<keyword evidence="3" id="KW-0238">DNA-binding</keyword>
<evidence type="ECO:0000313" key="6">
    <source>
        <dbReference type="EMBL" id="SCM83067.1"/>
    </source>
</evidence>
<name>A0A212M027_9FIRM</name>
<dbReference type="PROSITE" id="PS50937">
    <property type="entry name" value="HTH_MERR_2"/>
    <property type="match status" value="1"/>
</dbReference>
<dbReference type="InterPro" id="IPR047057">
    <property type="entry name" value="MerR_fam"/>
</dbReference>
<evidence type="ECO:0000256" key="3">
    <source>
        <dbReference type="ARBA" id="ARBA00023125"/>
    </source>
</evidence>
<protein>
    <submittedName>
        <fullName evidence="6">Regulatory protein MerR</fullName>
    </submittedName>
</protein>
<dbReference type="GO" id="GO:0003700">
    <property type="term" value="F:DNA-binding transcription factor activity"/>
    <property type="evidence" value="ECO:0007669"/>
    <property type="project" value="InterPro"/>
</dbReference>
<evidence type="ECO:0000256" key="4">
    <source>
        <dbReference type="ARBA" id="ARBA00023163"/>
    </source>
</evidence>
<sequence length="269" mass="31141">MKHTWTIGEMAKLFDVSTDTLRYYEKAGLFSSVRHGDNGYRYYSYDDLVRLMDILLFRSMEVAVKDIRPMITTMDLGDIKQLLLQNDRLVAERIEVLARQRVLLAQMIAQYELCEQQLGKFSLVPAPGFKCKFWGTQEEDLLQIIRQYKKPDRSWLHNVRYTLLLPQDELLTKRSFASIQIGISFEEEILSRLELAEQQQFAALPAGECLYTVLGTDYSGQENAVLVKALAWLQAQGRQVEGPLLGRYLASVHKDSLDYYEIWIFLHSA</sequence>
<reference evidence="6" key="1">
    <citation type="submission" date="2016-08" db="EMBL/GenBank/DDBJ databases">
        <authorList>
            <person name="Seilhamer J.J."/>
        </authorList>
    </citation>
    <scope>NUCLEOTIDE SEQUENCE</scope>
    <source>
        <strain evidence="6">86</strain>
    </source>
</reference>
<dbReference type="RefSeq" id="WP_288185590.1">
    <property type="nucleotide sequence ID" value="NZ_LT608335.1"/>
</dbReference>
<dbReference type="SMART" id="SM00422">
    <property type="entry name" value="HTH_MERR"/>
    <property type="match status" value="1"/>
</dbReference>
<dbReference type="GO" id="GO:0003677">
    <property type="term" value="F:DNA binding"/>
    <property type="evidence" value="ECO:0007669"/>
    <property type="project" value="UniProtKB-KW"/>
</dbReference>
<dbReference type="Gene3D" id="1.10.1660.10">
    <property type="match status" value="1"/>
</dbReference>
<dbReference type="AlphaFoldDB" id="A0A212M027"/>
<dbReference type="Pfam" id="PF00376">
    <property type="entry name" value="MerR"/>
    <property type="match status" value="1"/>
</dbReference>
<feature type="domain" description="HTH merR-type" evidence="5">
    <location>
        <begin position="4"/>
        <end position="73"/>
    </location>
</feature>